<dbReference type="Pfam" id="PF10821">
    <property type="entry name" value="DUF2567"/>
    <property type="match status" value="1"/>
</dbReference>
<evidence type="ECO:0000256" key="1">
    <source>
        <dbReference type="SAM" id="MobiDB-lite"/>
    </source>
</evidence>
<evidence type="ECO:0000313" key="4">
    <source>
        <dbReference type="Proteomes" id="UP001597068"/>
    </source>
</evidence>
<feature type="transmembrane region" description="Helical" evidence="2">
    <location>
        <begin position="21"/>
        <end position="46"/>
    </location>
</feature>
<dbReference type="RefSeq" id="WP_253648814.1">
    <property type="nucleotide sequence ID" value="NZ_BAAAMO010000006.1"/>
</dbReference>
<keyword evidence="4" id="KW-1185">Reference proteome</keyword>
<sequence>MTDPDTTVPARVLVTRAPRPLVVRSAIAVCVLIALGAVGGVVWGVIVPGVTGVVIAPGRAGSLGADTTHRFDAIALFACISAVVGVVGALFVWTVRILRGPVGALVVTIGSLAGSAVGIWLGGLVAHVRHPGPGGVSAGEYFRSAPGLRLDGARIDLTGGLDVSLTLGLSWAIVVIAPLTGLVVVLVRILAAPAPDLAVPADPVSGRGTQGGELVGDTQAGVREAVEGGRPPA</sequence>
<organism evidence="3 4">
    <name type="scientific">Williamsia deligens</name>
    <dbReference type="NCBI Taxonomy" id="321325"/>
    <lineage>
        <taxon>Bacteria</taxon>
        <taxon>Bacillati</taxon>
        <taxon>Actinomycetota</taxon>
        <taxon>Actinomycetes</taxon>
        <taxon>Mycobacteriales</taxon>
        <taxon>Nocardiaceae</taxon>
        <taxon>Williamsia</taxon>
    </lineage>
</organism>
<keyword evidence="2" id="KW-0812">Transmembrane</keyword>
<feature type="transmembrane region" description="Helical" evidence="2">
    <location>
        <begin position="102"/>
        <end position="121"/>
    </location>
</feature>
<evidence type="ECO:0000256" key="2">
    <source>
        <dbReference type="SAM" id="Phobius"/>
    </source>
</evidence>
<comment type="caution">
    <text evidence="3">The sequence shown here is derived from an EMBL/GenBank/DDBJ whole genome shotgun (WGS) entry which is preliminary data.</text>
</comment>
<gene>
    <name evidence="3" type="ORF">ACFQ04_15525</name>
</gene>
<feature type="region of interest" description="Disordered" evidence="1">
    <location>
        <begin position="203"/>
        <end position="233"/>
    </location>
</feature>
<feature type="transmembrane region" description="Helical" evidence="2">
    <location>
        <begin position="73"/>
        <end position="95"/>
    </location>
</feature>
<dbReference type="EMBL" id="JBHTIL010000002">
    <property type="protein sequence ID" value="MFD0927149.1"/>
    <property type="molecule type" value="Genomic_DNA"/>
</dbReference>
<proteinExistence type="predicted"/>
<evidence type="ECO:0000313" key="3">
    <source>
        <dbReference type="EMBL" id="MFD0927149.1"/>
    </source>
</evidence>
<dbReference type="InterPro" id="IPR021213">
    <property type="entry name" value="DUF2567"/>
</dbReference>
<keyword evidence="2" id="KW-1133">Transmembrane helix</keyword>
<keyword evidence="2" id="KW-0472">Membrane</keyword>
<name>A0ABW3GEM0_9NOCA</name>
<dbReference type="Proteomes" id="UP001597068">
    <property type="component" value="Unassembled WGS sequence"/>
</dbReference>
<protein>
    <submittedName>
        <fullName evidence="3">DUF2567 domain-containing protein</fullName>
    </submittedName>
</protein>
<accession>A0ABW3GEM0</accession>
<reference evidence="4" key="1">
    <citation type="journal article" date="2019" name="Int. J. Syst. Evol. Microbiol.">
        <title>The Global Catalogue of Microorganisms (GCM) 10K type strain sequencing project: providing services to taxonomists for standard genome sequencing and annotation.</title>
        <authorList>
            <consortium name="The Broad Institute Genomics Platform"/>
            <consortium name="The Broad Institute Genome Sequencing Center for Infectious Disease"/>
            <person name="Wu L."/>
            <person name="Ma J."/>
        </authorList>
    </citation>
    <scope>NUCLEOTIDE SEQUENCE [LARGE SCALE GENOMIC DNA]</scope>
    <source>
        <strain evidence="4">CCUG 50873</strain>
    </source>
</reference>
<feature type="transmembrane region" description="Helical" evidence="2">
    <location>
        <begin position="169"/>
        <end position="191"/>
    </location>
</feature>